<dbReference type="GO" id="GO:0004643">
    <property type="term" value="F:phosphoribosylaminoimidazolecarboxamide formyltransferase activity"/>
    <property type="evidence" value="ECO:0007669"/>
    <property type="project" value="UniProtKB-UniRule"/>
</dbReference>
<dbReference type="SUPFAM" id="SSF52335">
    <property type="entry name" value="Methylglyoxal synthase-like"/>
    <property type="match status" value="1"/>
</dbReference>
<accession>A0A8I0LG50</accession>
<evidence type="ECO:0000256" key="5">
    <source>
        <dbReference type="ARBA" id="ARBA00022755"/>
    </source>
</evidence>
<keyword evidence="5 10" id="KW-0658">Purine biosynthesis</keyword>
<evidence type="ECO:0000256" key="3">
    <source>
        <dbReference type="ARBA" id="ARBA00007667"/>
    </source>
</evidence>
<comment type="pathway">
    <text evidence="2 10">Purine metabolism; IMP biosynthesis via de novo pathway; 5-formamido-1-(5-phospho-D-ribosyl)imidazole-4-carboxamide from 5-amino-1-(5-phospho-D-ribosyl)imidazole-4-carboxamide (10-formyl THF route): step 1/1.</text>
</comment>
<dbReference type="NCBIfam" id="TIGR00355">
    <property type="entry name" value="purH"/>
    <property type="match status" value="1"/>
</dbReference>
<dbReference type="RefSeq" id="WP_191733997.1">
    <property type="nucleotide sequence ID" value="NZ_JACSPR010000007.1"/>
</dbReference>
<evidence type="ECO:0000256" key="6">
    <source>
        <dbReference type="ARBA" id="ARBA00022801"/>
    </source>
</evidence>
<keyword evidence="6 10" id="KW-0378">Hydrolase</keyword>
<dbReference type="SMART" id="SM00851">
    <property type="entry name" value="MGS"/>
    <property type="match status" value="1"/>
</dbReference>
<dbReference type="AlphaFoldDB" id="A0A8I0LG50"/>
<dbReference type="Proteomes" id="UP000650224">
    <property type="component" value="Unassembled WGS sequence"/>
</dbReference>
<evidence type="ECO:0000256" key="1">
    <source>
        <dbReference type="ARBA" id="ARBA00004844"/>
    </source>
</evidence>
<sequence>MSEDRKAIKRALISVYDKTGLEDLAQALHHAGVEIVSTGSTAAKIADLGIPVTPVEELTGFPECLEGRVKTLHPKVHAGILADTRKDDHLRQLDELGVTPFQLVVVNLYPFAETVASGAGFDDCVEQIDIGGPSMVRAAAKNHPSVAVVTSPGQYEDVVSVLNTGGFSRAERTKLAAEAFRHTATYDVTVATWISEQLSAADTEVEFPGWIGSTSTLARSLRYGENPHQSAALYVSHGANGLAQATQLHGKEMSYNNYTDSDAAWRAAWDHERACVAIIKHANPCGIAVSDESIAAAHRQAHACDSVSAFGGVIASNREVSVEMAEQVAEIFTEVIIAPSYEDGAVEVLSQKKNIRILQAEAPVREGFETREISGGILVQERDLIHAEGDNPENWTLAAGEAVSAEVLKDLDFAWTAVRSVKSNAILLAKDGATVGVGMGQVNRVDSARLAVERAGAERATGSVAASDAFFPFADGFEVLAQAGITAVVQPGGSIRDDEVIEAANKAGVTMYLTGARHFSH</sequence>
<comment type="similarity">
    <text evidence="3 10">Belongs to the PurH family.</text>
</comment>
<dbReference type="FunFam" id="3.40.140.20:FF:000002">
    <property type="entry name" value="Bifunctional purine biosynthesis protein PurH"/>
    <property type="match status" value="1"/>
</dbReference>
<gene>
    <name evidence="10 12" type="primary">purH</name>
    <name evidence="12" type="ORF">H9627_10560</name>
</gene>
<evidence type="ECO:0000256" key="4">
    <source>
        <dbReference type="ARBA" id="ARBA00022679"/>
    </source>
</evidence>
<dbReference type="EC" id="3.5.4.10" evidence="10"/>
<reference evidence="12 13" key="1">
    <citation type="submission" date="2020-08" db="EMBL/GenBank/DDBJ databases">
        <title>A Genomic Blueprint of the Chicken Gut Microbiome.</title>
        <authorList>
            <person name="Gilroy R."/>
            <person name="Ravi A."/>
            <person name="Getino M."/>
            <person name="Pursley I."/>
            <person name="Horton D.L."/>
            <person name="Alikhan N.-F."/>
            <person name="Baker D."/>
            <person name="Gharbi K."/>
            <person name="Hall N."/>
            <person name="Watson M."/>
            <person name="Adriaenssens E.M."/>
            <person name="Foster-Nyarko E."/>
            <person name="Jarju S."/>
            <person name="Secka A."/>
            <person name="Antonio M."/>
            <person name="Oren A."/>
            <person name="Chaudhuri R."/>
            <person name="La Ragione R.M."/>
            <person name="Hildebrand F."/>
            <person name="Pallen M.J."/>
        </authorList>
    </citation>
    <scope>NUCLEOTIDE SEQUENCE [LARGE SCALE GENOMIC DNA]</scope>
    <source>
        <strain evidence="12 13">Sa1YVA5</strain>
    </source>
</reference>
<dbReference type="PROSITE" id="PS51855">
    <property type="entry name" value="MGS"/>
    <property type="match status" value="1"/>
</dbReference>
<evidence type="ECO:0000256" key="7">
    <source>
        <dbReference type="ARBA" id="ARBA00023268"/>
    </source>
</evidence>
<dbReference type="InterPro" id="IPR016193">
    <property type="entry name" value="Cytidine_deaminase-like"/>
</dbReference>
<dbReference type="Gene3D" id="3.40.140.20">
    <property type="match status" value="2"/>
</dbReference>
<proteinExistence type="inferred from homology"/>
<evidence type="ECO:0000259" key="11">
    <source>
        <dbReference type="PROSITE" id="PS51855"/>
    </source>
</evidence>
<dbReference type="InterPro" id="IPR024051">
    <property type="entry name" value="AICAR_Tfase_dup_dom_sf"/>
</dbReference>
<dbReference type="Gene3D" id="3.40.50.1380">
    <property type="entry name" value="Methylglyoxal synthase-like domain"/>
    <property type="match status" value="1"/>
</dbReference>
<organism evidence="12 13">
    <name type="scientific">Corynebacterium gallinarum</name>
    <dbReference type="NCBI Taxonomy" id="2762214"/>
    <lineage>
        <taxon>Bacteria</taxon>
        <taxon>Bacillati</taxon>
        <taxon>Actinomycetota</taxon>
        <taxon>Actinomycetes</taxon>
        <taxon>Mycobacteriales</taxon>
        <taxon>Corynebacteriaceae</taxon>
        <taxon>Corynebacterium</taxon>
    </lineage>
</organism>
<dbReference type="Pfam" id="PF01808">
    <property type="entry name" value="AICARFT_IMPCHas"/>
    <property type="match status" value="1"/>
</dbReference>
<comment type="caution">
    <text evidence="12">The sequence shown here is derived from an EMBL/GenBank/DDBJ whole genome shotgun (WGS) entry which is preliminary data.</text>
</comment>
<keyword evidence="13" id="KW-1185">Reference proteome</keyword>
<dbReference type="GO" id="GO:0006189">
    <property type="term" value="P:'de novo' IMP biosynthetic process"/>
    <property type="evidence" value="ECO:0007669"/>
    <property type="project" value="UniProtKB-UniRule"/>
</dbReference>
<dbReference type="GO" id="GO:0003937">
    <property type="term" value="F:IMP cyclohydrolase activity"/>
    <property type="evidence" value="ECO:0007669"/>
    <property type="project" value="UniProtKB-UniRule"/>
</dbReference>
<dbReference type="SMART" id="SM00798">
    <property type="entry name" value="AICARFT_IMPCHas"/>
    <property type="match status" value="1"/>
</dbReference>
<dbReference type="GO" id="GO:0005829">
    <property type="term" value="C:cytosol"/>
    <property type="evidence" value="ECO:0007669"/>
    <property type="project" value="TreeGrafter"/>
</dbReference>
<keyword evidence="4 10" id="KW-0808">Transferase</keyword>
<dbReference type="NCBIfam" id="NF002049">
    <property type="entry name" value="PRK00881.1"/>
    <property type="match status" value="1"/>
</dbReference>
<dbReference type="PANTHER" id="PTHR11692:SF0">
    <property type="entry name" value="BIFUNCTIONAL PURINE BIOSYNTHESIS PROTEIN ATIC"/>
    <property type="match status" value="1"/>
</dbReference>
<evidence type="ECO:0000256" key="8">
    <source>
        <dbReference type="ARBA" id="ARBA00050488"/>
    </source>
</evidence>
<dbReference type="CDD" id="cd01421">
    <property type="entry name" value="IMPCH"/>
    <property type="match status" value="1"/>
</dbReference>
<name>A0A8I0LG50_9CORY</name>
<dbReference type="EC" id="2.1.2.3" evidence="10"/>
<comment type="catalytic activity">
    <reaction evidence="8 10">
        <text>(6R)-10-formyltetrahydrofolate + 5-amino-1-(5-phospho-beta-D-ribosyl)imidazole-4-carboxamide = 5-formamido-1-(5-phospho-D-ribosyl)imidazole-4-carboxamide + (6S)-5,6,7,8-tetrahydrofolate</text>
        <dbReference type="Rhea" id="RHEA:22192"/>
        <dbReference type="ChEBI" id="CHEBI:57453"/>
        <dbReference type="ChEBI" id="CHEBI:58467"/>
        <dbReference type="ChEBI" id="CHEBI:58475"/>
        <dbReference type="ChEBI" id="CHEBI:195366"/>
        <dbReference type="EC" id="2.1.2.3"/>
    </reaction>
</comment>
<dbReference type="HAMAP" id="MF_00139">
    <property type="entry name" value="PurH"/>
    <property type="match status" value="1"/>
</dbReference>
<dbReference type="SUPFAM" id="SSF53927">
    <property type="entry name" value="Cytidine deaminase-like"/>
    <property type="match status" value="1"/>
</dbReference>
<dbReference type="EMBL" id="JACSPR010000007">
    <property type="protein sequence ID" value="MBD8030754.1"/>
    <property type="molecule type" value="Genomic_DNA"/>
</dbReference>
<protein>
    <recommendedName>
        <fullName evidence="10">Bifunctional purine biosynthesis protein PurH</fullName>
    </recommendedName>
    <domain>
        <recommendedName>
            <fullName evidence="10">Phosphoribosylaminoimidazolecarboxamide formyltransferase</fullName>
            <ecNumber evidence="10">2.1.2.3</ecNumber>
        </recommendedName>
        <alternativeName>
            <fullName evidence="10">AICAR transformylase</fullName>
        </alternativeName>
    </domain>
    <domain>
        <recommendedName>
            <fullName evidence="10">IMP cyclohydrolase</fullName>
            <ecNumber evidence="10">3.5.4.10</ecNumber>
        </recommendedName>
        <alternativeName>
            <fullName evidence="10">ATIC</fullName>
        </alternativeName>
        <alternativeName>
            <fullName evidence="10">IMP synthase</fullName>
        </alternativeName>
        <alternativeName>
            <fullName evidence="10">Inosinicase</fullName>
        </alternativeName>
    </domain>
</protein>
<dbReference type="PIRSF" id="PIRSF000414">
    <property type="entry name" value="AICARFT_IMPCHas"/>
    <property type="match status" value="1"/>
</dbReference>
<dbReference type="UniPathway" id="UPA00074">
    <property type="reaction ID" value="UER00133"/>
</dbReference>
<dbReference type="InterPro" id="IPR036914">
    <property type="entry name" value="MGS-like_dom_sf"/>
</dbReference>
<dbReference type="InterPro" id="IPR002695">
    <property type="entry name" value="PurH-like"/>
</dbReference>
<comment type="domain">
    <text evidence="10">The IMP cyclohydrolase activity resides in the N-terminal region.</text>
</comment>
<dbReference type="FunFam" id="3.40.140.20:FF:000001">
    <property type="entry name" value="Bifunctional purine biosynthesis protein PurH"/>
    <property type="match status" value="1"/>
</dbReference>
<dbReference type="Pfam" id="PF02142">
    <property type="entry name" value="MGS"/>
    <property type="match status" value="1"/>
</dbReference>
<evidence type="ECO:0000256" key="2">
    <source>
        <dbReference type="ARBA" id="ARBA00004954"/>
    </source>
</evidence>
<evidence type="ECO:0000313" key="13">
    <source>
        <dbReference type="Proteomes" id="UP000650224"/>
    </source>
</evidence>
<evidence type="ECO:0000256" key="9">
    <source>
        <dbReference type="ARBA" id="ARBA00050687"/>
    </source>
</evidence>
<dbReference type="PANTHER" id="PTHR11692">
    <property type="entry name" value="BIFUNCTIONAL PURINE BIOSYNTHESIS PROTEIN PURH"/>
    <property type="match status" value="1"/>
</dbReference>
<feature type="domain" description="MGS-like" evidence="11">
    <location>
        <begin position="1"/>
        <end position="150"/>
    </location>
</feature>
<evidence type="ECO:0000256" key="10">
    <source>
        <dbReference type="HAMAP-Rule" id="MF_00139"/>
    </source>
</evidence>
<dbReference type="InterPro" id="IPR011607">
    <property type="entry name" value="MGS-like_dom"/>
</dbReference>
<comment type="pathway">
    <text evidence="1 10">Purine metabolism; IMP biosynthesis via de novo pathway; IMP from 5-formamido-1-(5-phospho-D-ribosyl)imidazole-4-carboxamide: step 1/1.</text>
</comment>
<comment type="catalytic activity">
    <reaction evidence="9 10">
        <text>IMP + H2O = 5-formamido-1-(5-phospho-D-ribosyl)imidazole-4-carboxamide</text>
        <dbReference type="Rhea" id="RHEA:18445"/>
        <dbReference type="ChEBI" id="CHEBI:15377"/>
        <dbReference type="ChEBI" id="CHEBI:58053"/>
        <dbReference type="ChEBI" id="CHEBI:58467"/>
        <dbReference type="EC" id="3.5.4.10"/>
    </reaction>
</comment>
<evidence type="ECO:0000313" key="12">
    <source>
        <dbReference type="EMBL" id="MBD8030754.1"/>
    </source>
</evidence>
<keyword evidence="7 10" id="KW-0511">Multifunctional enzyme</keyword>
<dbReference type="FunFam" id="3.40.50.1380:FF:000001">
    <property type="entry name" value="Bifunctional purine biosynthesis protein PurH"/>
    <property type="match status" value="1"/>
</dbReference>